<evidence type="ECO:0000259" key="1">
    <source>
        <dbReference type="PROSITE" id="PS51186"/>
    </source>
</evidence>
<comment type="caution">
    <text evidence="2">The sequence shown here is derived from an EMBL/GenBank/DDBJ whole genome shotgun (WGS) entry which is preliminary data.</text>
</comment>
<dbReference type="InterPro" id="IPR000182">
    <property type="entry name" value="GNAT_dom"/>
</dbReference>
<dbReference type="PANTHER" id="PTHR43610">
    <property type="entry name" value="BLL6696 PROTEIN"/>
    <property type="match status" value="1"/>
</dbReference>
<keyword evidence="2" id="KW-0808">Transferase</keyword>
<organism evidence="2 3">
    <name type="scientific">Candidatus Nitrosocosmicus arcticus</name>
    <dbReference type="NCBI Taxonomy" id="2035267"/>
    <lineage>
        <taxon>Archaea</taxon>
        <taxon>Nitrososphaerota</taxon>
        <taxon>Nitrososphaeria</taxon>
        <taxon>Nitrososphaerales</taxon>
        <taxon>Nitrososphaeraceae</taxon>
        <taxon>Candidatus Nitrosocosmicus</taxon>
    </lineage>
</organism>
<dbReference type="PROSITE" id="PS51186">
    <property type="entry name" value="GNAT"/>
    <property type="match status" value="1"/>
</dbReference>
<dbReference type="SUPFAM" id="SSF55729">
    <property type="entry name" value="Acyl-CoA N-acyltransferases (Nat)"/>
    <property type="match status" value="1"/>
</dbReference>
<dbReference type="PANTHER" id="PTHR43610:SF1">
    <property type="entry name" value="N-ACETYLTRANSFERASE DOMAIN-CONTAINING PROTEIN"/>
    <property type="match status" value="1"/>
</dbReference>
<name>A0A557SVT9_9ARCH</name>
<dbReference type="Gene3D" id="3.40.630.30">
    <property type="match status" value="1"/>
</dbReference>
<accession>A0A557SVT9</accession>
<keyword evidence="3" id="KW-1185">Reference proteome</keyword>
<reference evidence="2 3" key="1">
    <citation type="journal article" date="2019" name="Front. Microbiol.">
        <title>Ammonia Oxidation by the Arctic Terrestrial Thaumarchaeote Candidatus Nitrosocosmicus arcticus Is Stimulated by Increasing Temperatures.</title>
        <authorList>
            <person name="Alves R.J.E."/>
            <person name="Kerou M."/>
            <person name="Zappe A."/>
            <person name="Bittner R."/>
            <person name="Abby S.S."/>
            <person name="Schmidt H.A."/>
            <person name="Pfeifer K."/>
            <person name="Schleper C."/>
        </authorList>
    </citation>
    <scope>NUCLEOTIDE SEQUENCE [LARGE SCALE GENOMIC DNA]</scope>
    <source>
        <strain evidence="2 3">Kfb</strain>
    </source>
</reference>
<sequence>MLDIHKITIEGNNVILRPPKSGDLDGLCSAAADGEIWKNPYASFPTIEEMSVYLEDLVKHDNTTLPFIIGDNHFRIIVGTTRFFNIDHQNCRVEIGHTWIAESYRRSLVNTETKFLMLQYAFEKLNCIAVEIRADVLNQVSRKAIERIGAKLDGILRNHKIMRNGRIRDTACYSIIKEEWPGVKENLSYKMRN</sequence>
<dbReference type="InterPro" id="IPR016181">
    <property type="entry name" value="Acyl_CoA_acyltransferase"/>
</dbReference>
<dbReference type="Pfam" id="PF13302">
    <property type="entry name" value="Acetyltransf_3"/>
    <property type="match status" value="1"/>
</dbReference>
<evidence type="ECO:0000313" key="3">
    <source>
        <dbReference type="Proteomes" id="UP000315289"/>
    </source>
</evidence>
<dbReference type="Proteomes" id="UP000315289">
    <property type="component" value="Unassembled WGS sequence"/>
</dbReference>
<protein>
    <submittedName>
        <fullName evidence="2">Acetyltransferase (GNAT) domain protein</fullName>
    </submittedName>
</protein>
<dbReference type="GO" id="GO:0016747">
    <property type="term" value="F:acyltransferase activity, transferring groups other than amino-acyl groups"/>
    <property type="evidence" value="ECO:0007669"/>
    <property type="project" value="InterPro"/>
</dbReference>
<proteinExistence type="predicted"/>
<dbReference type="AlphaFoldDB" id="A0A557SVT9"/>
<dbReference type="OrthoDB" id="350775at2157"/>
<dbReference type="EMBL" id="VOAH01000006">
    <property type="protein sequence ID" value="TVP40722.1"/>
    <property type="molecule type" value="Genomic_DNA"/>
</dbReference>
<feature type="domain" description="N-acetyltransferase" evidence="1">
    <location>
        <begin position="14"/>
        <end position="179"/>
    </location>
</feature>
<evidence type="ECO:0000313" key="2">
    <source>
        <dbReference type="EMBL" id="TVP40722.1"/>
    </source>
</evidence>
<gene>
    <name evidence="2" type="ORF">NARC_60109</name>
</gene>
<dbReference type="RefSeq" id="WP_144730222.1">
    <property type="nucleotide sequence ID" value="NZ_ML675582.1"/>
</dbReference>